<accession>A0A8H7NMF4</accession>
<sequence length="209" mass="23021">MGWSMLAWGNRISLPSGMPVTPCGQGIGSLVLLRGYVRLSSPSPRYLISLHSITVSLTMAKLSQRALGLVNSVSGDTCIFIFGTEESPFLGGQRVVFALQSSSAKRFAVQVEQHLSDATRSKVEWEIQLLRDIREARIPRLPRLIGFELEPIPPLIATNWADGHELEWSDSVPPPDVRKHVLQAIAELTLDMLRIQKPGKSVINSVMLG</sequence>
<protein>
    <submittedName>
        <fullName evidence="1">Uncharacterized protein</fullName>
    </submittedName>
</protein>
<evidence type="ECO:0000313" key="2">
    <source>
        <dbReference type="Proteomes" id="UP000616885"/>
    </source>
</evidence>
<name>A0A8H7NMF4_BIOOC</name>
<dbReference type="AlphaFoldDB" id="A0A8H7NMF4"/>
<dbReference type="EMBL" id="JADCTT010000001">
    <property type="protein sequence ID" value="KAF9758516.1"/>
    <property type="molecule type" value="Genomic_DNA"/>
</dbReference>
<evidence type="ECO:0000313" key="1">
    <source>
        <dbReference type="EMBL" id="KAF9758516.1"/>
    </source>
</evidence>
<proteinExistence type="predicted"/>
<reference evidence="1" key="1">
    <citation type="submission" date="2020-10" db="EMBL/GenBank/DDBJ databases">
        <title>High-Quality Genome Resource of Clonostachys rosea strain S41 by Oxford Nanopore Long-Read Sequencing.</title>
        <authorList>
            <person name="Wang H."/>
        </authorList>
    </citation>
    <scope>NUCLEOTIDE SEQUENCE</scope>
    <source>
        <strain evidence="1">S41</strain>
    </source>
</reference>
<comment type="caution">
    <text evidence="1">The sequence shown here is derived from an EMBL/GenBank/DDBJ whole genome shotgun (WGS) entry which is preliminary data.</text>
</comment>
<gene>
    <name evidence="1" type="ORF">IM811_000210</name>
</gene>
<dbReference type="Proteomes" id="UP000616885">
    <property type="component" value="Unassembled WGS sequence"/>
</dbReference>
<organism evidence="1 2">
    <name type="scientific">Bionectria ochroleuca</name>
    <name type="common">Gliocladium roseum</name>
    <dbReference type="NCBI Taxonomy" id="29856"/>
    <lineage>
        <taxon>Eukaryota</taxon>
        <taxon>Fungi</taxon>
        <taxon>Dikarya</taxon>
        <taxon>Ascomycota</taxon>
        <taxon>Pezizomycotina</taxon>
        <taxon>Sordariomycetes</taxon>
        <taxon>Hypocreomycetidae</taxon>
        <taxon>Hypocreales</taxon>
        <taxon>Bionectriaceae</taxon>
        <taxon>Clonostachys</taxon>
    </lineage>
</organism>